<reference evidence="2" key="1">
    <citation type="submission" date="2022-03" db="EMBL/GenBank/DDBJ databases">
        <title>De novo assembled genomes of Belliella spp. (Cyclobacteriaceae) strains.</title>
        <authorList>
            <person name="Szabo A."/>
            <person name="Korponai K."/>
            <person name="Felfoldi T."/>
        </authorList>
    </citation>
    <scope>NUCLEOTIDE SEQUENCE</scope>
    <source>
        <strain evidence="2">DSM 111904</strain>
    </source>
</reference>
<comment type="caution">
    <text evidence="2">The sequence shown here is derived from an EMBL/GenBank/DDBJ whole genome shotgun (WGS) entry which is preliminary data.</text>
</comment>
<sequence length="438" mass="47356">MKQFLSKISFLGLILIAIACSERDDTPRVEPTDVTIQTTYSNDFDNIPASSVAVSIRNTTSQQVFEGVTGADGTLVLEAVPSGLYDITGTITMSSEAFFSFAGYLPEGDEVVFNANMTAVQINTNASSFVIELISGRLGSLVIKQVYVAGSDRVDGAQFRDQFIEIFNNSTEVQYMDGLYIMGIAGRTSNTPADFTLSNGQWDWSKSVGMSATGDPNNDYVYAKWLFQFPGTGQQYPVQAGESVVLASTALNHKAPFTGNNGTTISVNNPDLTVDLSGADFEVYLGNDVPQPLASDLDNPNVPNMLNILWMGTDLILDNNGREAIVLIQSDVDIRTFPRYPTPNTTTIGNNTVLRHQVPKSLVIDGVEGQPSPTNQVPKMLPNDIDAGFFYVPGGAWSSEAGIRLTANSFGDRKVLKDSNNSENDFGAKKANPRGFLD</sequence>
<dbReference type="RefSeq" id="WP_241349589.1">
    <property type="nucleotide sequence ID" value="NZ_JAKZGP010000066.1"/>
</dbReference>
<keyword evidence="3" id="KW-1185">Reference proteome</keyword>
<dbReference type="Proteomes" id="UP001165489">
    <property type="component" value="Unassembled WGS sequence"/>
</dbReference>
<protein>
    <submittedName>
        <fullName evidence="2">DUF4876 domain-containing protein</fullName>
    </submittedName>
</protein>
<evidence type="ECO:0000313" key="2">
    <source>
        <dbReference type="EMBL" id="MCH7411239.1"/>
    </source>
</evidence>
<evidence type="ECO:0000256" key="1">
    <source>
        <dbReference type="SAM" id="MobiDB-lite"/>
    </source>
</evidence>
<dbReference type="InterPro" id="IPR036415">
    <property type="entry name" value="Lamin_tail_dom_sf"/>
</dbReference>
<name>A0ABS9V497_9BACT</name>
<dbReference type="Pfam" id="PF16215">
    <property type="entry name" value="DUF4876"/>
    <property type="match status" value="1"/>
</dbReference>
<dbReference type="EMBL" id="JAKZGP010000066">
    <property type="protein sequence ID" value="MCH7411239.1"/>
    <property type="molecule type" value="Genomic_DNA"/>
</dbReference>
<dbReference type="SUPFAM" id="SSF74853">
    <property type="entry name" value="Lamin A/C globular tail domain"/>
    <property type="match status" value="1"/>
</dbReference>
<proteinExistence type="predicted"/>
<accession>A0ABS9V497</accession>
<organism evidence="2 3">
    <name type="scientific">Belliella filtrata</name>
    <dbReference type="NCBI Taxonomy" id="2923435"/>
    <lineage>
        <taxon>Bacteria</taxon>
        <taxon>Pseudomonadati</taxon>
        <taxon>Bacteroidota</taxon>
        <taxon>Cytophagia</taxon>
        <taxon>Cytophagales</taxon>
        <taxon>Cyclobacteriaceae</taxon>
        <taxon>Belliella</taxon>
    </lineage>
</organism>
<gene>
    <name evidence="2" type="ORF">MM239_17715</name>
</gene>
<dbReference type="InterPro" id="IPR032627">
    <property type="entry name" value="DUF4876"/>
</dbReference>
<dbReference type="PROSITE" id="PS51257">
    <property type="entry name" value="PROKAR_LIPOPROTEIN"/>
    <property type="match status" value="1"/>
</dbReference>
<evidence type="ECO:0000313" key="3">
    <source>
        <dbReference type="Proteomes" id="UP001165489"/>
    </source>
</evidence>
<feature type="region of interest" description="Disordered" evidence="1">
    <location>
        <begin position="418"/>
        <end position="438"/>
    </location>
</feature>